<evidence type="ECO:0000256" key="1">
    <source>
        <dbReference type="ARBA" id="ARBA00004141"/>
    </source>
</evidence>
<name>A0A409YAC8_9AGAR</name>
<keyword evidence="12 13" id="KW-0472">Membrane</keyword>
<dbReference type="PANTHER" id="PTHR16320">
    <property type="entry name" value="SPHINGOMYELINASE FAMILY MEMBER"/>
    <property type="match status" value="1"/>
</dbReference>
<feature type="transmembrane region" description="Helical" evidence="13">
    <location>
        <begin position="12"/>
        <end position="32"/>
    </location>
</feature>
<evidence type="ECO:0000256" key="6">
    <source>
        <dbReference type="ARBA" id="ARBA00022723"/>
    </source>
</evidence>
<evidence type="ECO:0000256" key="5">
    <source>
        <dbReference type="ARBA" id="ARBA00022692"/>
    </source>
</evidence>
<dbReference type="GO" id="GO:0046872">
    <property type="term" value="F:metal ion binding"/>
    <property type="evidence" value="ECO:0007669"/>
    <property type="project" value="UniProtKB-KW"/>
</dbReference>
<evidence type="ECO:0000256" key="9">
    <source>
        <dbReference type="ARBA" id="ARBA00022919"/>
    </source>
</evidence>
<dbReference type="OrthoDB" id="387657at2759"/>
<keyword evidence="7" id="KW-0378">Hydrolase</keyword>
<dbReference type="InterPro" id="IPR036691">
    <property type="entry name" value="Endo/exonu/phosph_ase_sf"/>
</dbReference>
<dbReference type="EMBL" id="NHYE01001037">
    <property type="protein sequence ID" value="PPQ99949.1"/>
    <property type="molecule type" value="Genomic_DNA"/>
</dbReference>
<dbReference type="GO" id="GO:0004767">
    <property type="term" value="F:sphingomyelin phosphodiesterase activity"/>
    <property type="evidence" value="ECO:0007669"/>
    <property type="project" value="InterPro"/>
</dbReference>
<gene>
    <name evidence="15" type="ORF">CVT26_009304</name>
</gene>
<evidence type="ECO:0000259" key="14">
    <source>
        <dbReference type="Pfam" id="PF03372"/>
    </source>
</evidence>
<proteinExistence type="inferred from homology"/>
<comment type="pathway">
    <text evidence="2">Lipid metabolism; sphingolipid metabolism.</text>
</comment>
<accession>A0A409YAC8</accession>
<evidence type="ECO:0000313" key="16">
    <source>
        <dbReference type="Proteomes" id="UP000284706"/>
    </source>
</evidence>
<evidence type="ECO:0000256" key="13">
    <source>
        <dbReference type="SAM" id="Phobius"/>
    </source>
</evidence>
<keyword evidence="8" id="KW-0460">Magnesium</keyword>
<keyword evidence="16" id="KW-1185">Reference proteome</keyword>
<comment type="similarity">
    <text evidence="4">Belongs to the neutral sphingomyelinase family.</text>
</comment>
<keyword evidence="5 13" id="KW-0812">Transmembrane</keyword>
<evidence type="ECO:0000256" key="8">
    <source>
        <dbReference type="ARBA" id="ARBA00022842"/>
    </source>
</evidence>
<dbReference type="SUPFAM" id="SSF56219">
    <property type="entry name" value="DNase I-like"/>
    <property type="match status" value="1"/>
</dbReference>
<dbReference type="AlphaFoldDB" id="A0A409YAC8"/>
<keyword evidence="9" id="KW-0746">Sphingolipid metabolism</keyword>
<comment type="subcellular location">
    <subcellularLocation>
        <location evidence="1">Membrane</location>
        <topology evidence="1">Multi-pass membrane protein</topology>
    </subcellularLocation>
</comment>
<dbReference type="Pfam" id="PF03372">
    <property type="entry name" value="Exo_endo_phos"/>
    <property type="match status" value="1"/>
</dbReference>
<evidence type="ECO:0000256" key="11">
    <source>
        <dbReference type="ARBA" id="ARBA00023098"/>
    </source>
</evidence>
<dbReference type="GO" id="GO:0016020">
    <property type="term" value="C:membrane"/>
    <property type="evidence" value="ECO:0007669"/>
    <property type="project" value="UniProtKB-SubCell"/>
</dbReference>
<dbReference type="Proteomes" id="UP000284706">
    <property type="component" value="Unassembled WGS sequence"/>
</dbReference>
<feature type="transmembrane region" description="Helical" evidence="13">
    <location>
        <begin position="390"/>
        <end position="412"/>
    </location>
</feature>
<dbReference type="FunCoup" id="A0A409YAC8">
    <property type="interactions" value="39"/>
</dbReference>
<protein>
    <recommendedName>
        <fullName evidence="14">Endonuclease/exonuclease/phosphatase domain-containing protein</fullName>
    </recommendedName>
</protein>
<dbReference type="GO" id="GO:0006665">
    <property type="term" value="P:sphingolipid metabolic process"/>
    <property type="evidence" value="ECO:0007669"/>
    <property type="project" value="UniProtKB-KW"/>
</dbReference>
<dbReference type="STRING" id="231916.A0A409YAC8"/>
<keyword evidence="10 13" id="KW-1133">Transmembrane helix</keyword>
<dbReference type="InterPro" id="IPR038772">
    <property type="entry name" value="Sph/SMPD2-like"/>
</dbReference>
<organism evidence="15 16">
    <name type="scientific">Gymnopilus dilepis</name>
    <dbReference type="NCBI Taxonomy" id="231916"/>
    <lineage>
        <taxon>Eukaryota</taxon>
        <taxon>Fungi</taxon>
        <taxon>Dikarya</taxon>
        <taxon>Basidiomycota</taxon>
        <taxon>Agaricomycotina</taxon>
        <taxon>Agaricomycetes</taxon>
        <taxon>Agaricomycetidae</taxon>
        <taxon>Agaricales</taxon>
        <taxon>Agaricineae</taxon>
        <taxon>Hymenogastraceae</taxon>
        <taxon>Gymnopilus</taxon>
    </lineage>
</organism>
<evidence type="ECO:0000256" key="2">
    <source>
        <dbReference type="ARBA" id="ARBA00004760"/>
    </source>
</evidence>
<evidence type="ECO:0000256" key="10">
    <source>
        <dbReference type="ARBA" id="ARBA00022989"/>
    </source>
</evidence>
<evidence type="ECO:0000313" key="15">
    <source>
        <dbReference type="EMBL" id="PPQ99949.1"/>
    </source>
</evidence>
<reference evidence="15 16" key="1">
    <citation type="journal article" date="2018" name="Evol. Lett.">
        <title>Horizontal gene cluster transfer increased hallucinogenic mushroom diversity.</title>
        <authorList>
            <person name="Reynolds H.T."/>
            <person name="Vijayakumar V."/>
            <person name="Gluck-Thaler E."/>
            <person name="Korotkin H.B."/>
            <person name="Matheny P.B."/>
            <person name="Slot J.C."/>
        </authorList>
    </citation>
    <scope>NUCLEOTIDE SEQUENCE [LARGE SCALE GENOMIC DNA]</scope>
    <source>
        <strain evidence="15 16">SRW20</strain>
    </source>
</reference>
<dbReference type="InterPro" id="IPR005135">
    <property type="entry name" value="Endo/exonuclease/phosphatase"/>
</dbReference>
<comment type="caution">
    <text evidence="15">The sequence shown here is derived from an EMBL/GenBank/DDBJ whole genome shotgun (WGS) entry which is preliminary data.</text>
</comment>
<keyword evidence="6" id="KW-0479">Metal-binding</keyword>
<evidence type="ECO:0000256" key="7">
    <source>
        <dbReference type="ARBA" id="ARBA00022801"/>
    </source>
</evidence>
<comment type="pathway">
    <text evidence="3">Sphingolipid metabolism.</text>
</comment>
<feature type="transmembrane region" description="Helical" evidence="13">
    <location>
        <begin position="362"/>
        <end position="384"/>
    </location>
</feature>
<keyword evidence="11" id="KW-0443">Lipid metabolism</keyword>
<feature type="domain" description="Endonuclease/exonuclease/phosphatase" evidence="14">
    <location>
        <begin position="39"/>
        <end position="305"/>
    </location>
</feature>
<evidence type="ECO:0000256" key="4">
    <source>
        <dbReference type="ARBA" id="ARBA00006335"/>
    </source>
</evidence>
<dbReference type="Gene3D" id="3.60.10.10">
    <property type="entry name" value="Endonuclease/exonuclease/phosphatase"/>
    <property type="match status" value="1"/>
</dbReference>
<evidence type="ECO:0000256" key="12">
    <source>
        <dbReference type="ARBA" id="ARBA00023136"/>
    </source>
</evidence>
<dbReference type="PANTHER" id="PTHR16320:SF24">
    <property type="entry name" value="PHOSPHODIESTERASE, PUTATIVE-RELATED"/>
    <property type="match status" value="1"/>
</dbReference>
<dbReference type="InParanoid" id="A0A409YAC8"/>
<feature type="transmembrane region" description="Helical" evidence="13">
    <location>
        <begin position="85"/>
        <end position="103"/>
    </location>
</feature>
<sequence length="451" mass="50467">MVDDSRIRVLTLNCWQVLFLCATCCSLLFRGLKYVSKNLDERIEAIAHELANSNYDIIALQEIWVFAHYERIQQRVVKRLPYSKFFYSGALGAGLAIFTRYPIISSSIHPYSLNGTPLDVIAGDWFVGKAAASIVVLHPVLGQIQVFNTHLFAKGGEDGPEYKRAHRLVNAWEFAKLVRQAAEGGRFVVALGDFNSIPPTLPMTVIFQHANLKDSWTVTHPGVNAASITSPLEAVQRLGITADSPLNSWSASKGHARGTWGKRLDYVLYRQPNRPGQTVPNLKAIDSKVVFTDTVPRRSFSPSDHFGLETTFEVTSTSQDETSQIPPLATSASELSNATISTVIQALTECYRFSRERSRKELIIFGLCLLVLVGVIIGTVWLPHAWINPIFIFFTVFMAWLATTMLYEGFIFGHWECNALMNVIEELEIHRKGMDILNGRRDSNDSRSVSL</sequence>
<evidence type="ECO:0000256" key="3">
    <source>
        <dbReference type="ARBA" id="ARBA00004991"/>
    </source>
</evidence>